<protein>
    <submittedName>
        <fullName evidence="1">Uncharacterized protein</fullName>
    </submittedName>
</protein>
<proteinExistence type="predicted"/>
<sequence>MAIYWFVYGPGRWSTRRNNTLMRLLLPDPVRPTIPTHSPGLTVKLTSSRALTDCSLADREF</sequence>
<gene>
    <name evidence="1" type="ORF">SMTD_LOCUS15070</name>
</gene>
<evidence type="ECO:0000313" key="2">
    <source>
        <dbReference type="Proteomes" id="UP000269396"/>
    </source>
</evidence>
<evidence type="ECO:0000313" key="1">
    <source>
        <dbReference type="EMBL" id="VDP67610.1"/>
    </source>
</evidence>
<accession>A0A3P8FNK0</accession>
<dbReference type="AlphaFoldDB" id="A0A3P8FNK0"/>
<name>A0A3P8FNK0_9TREM</name>
<organism evidence="1 2">
    <name type="scientific">Schistosoma mattheei</name>
    <dbReference type="NCBI Taxonomy" id="31246"/>
    <lineage>
        <taxon>Eukaryota</taxon>
        <taxon>Metazoa</taxon>
        <taxon>Spiralia</taxon>
        <taxon>Lophotrochozoa</taxon>
        <taxon>Platyhelminthes</taxon>
        <taxon>Trematoda</taxon>
        <taxon>Digenea</taxon>
        <taxon>Strigeidida</taxon>
        <taxon>Schistosomatoidea</taxon>
        <taxon>Schistosomatidae</taxon>
        <taxon>Schistosoma</taxon>
    </lineage>
</organism>
<keyword evidence="2" id="KW-1185">Reference proteome</keyword>
<dbReference type="Proteomes" id="UP000269396">
    <property type="component" value="Unassembled WGS sequence"/>
</dbReference>
<reference evidence="1 2" key="1">
    <citation type="submission" date="2018-11" db="EMBL/GenBank/DDBJ databases">
        <authorList>
            <consortium name="Pathogen Informatics"/>
        </authorList>
    </citation>
    <scope>NUCLEOTIDE SEQUENCE [LARGE SCALE GENOMIC DNA]</scope>
    <source>
        <strain>Denwood</strain>
        <strain evidence="2">Zambia</strain>
    </source>
</reference>
<dbReference type="EMBL" id="UZAL01035401">
    <property type="protein sequence ID" value="VDP67610.1"/>
    <property type="molecule type" value="Genomic_DNA"/>
</dbReference>